<accession>A0A2P4YNL5</accession>
<evidence type="ECO:0000313" key="3">
    <source>
        <dbReference type="Proteomes" id="UP000237271"/>
    </source>
</evidence>
<comment type="caution">
    <text evidence="2">The sequence shown here is derived from an EMBL/GenBank/DDBJ whole genome shotgun (WGS) entry which is preliminary data.</text>
</comment>
<dbReference type="Proteomes" id="UP000237271">
    <property type="component" value="Unassembled WGS sequence"/>
</dbReference>
<dbReference type="EMBL" id="NCKW01001629">
    <property type="protein sequence ID" value="POM79405.1"/>
    <property type="molecule type" value="Genomic_DNA"/>
</dbReference>
<proteinExistence type="predicted"/>
<dbReference type="AlphaFoldDB" id="A0A2P4YNL5"/>
<feature type="region of interest" description="Disordered" evidence="1">
    <location>
        <begin position="1"/>
        <end position="31"/>
    </location>
</feature>
<reference evidence="2 3" key="1">
    <citation type="journal article" date="2017" name="Genome Biol. Evol.">
        <title>Phytophthora megakarya and P. palmivora, closely related causal agents of cacao black pod rot, underwent increases in genome sizes and gene numbers by different mechanisms.</title>
        <authorList>
            <person name="Ali S.S."/>
            <person name="Shao J."/>
            <person name="Lary D.J."/>
            <person name="Kronmiller B."/>
            <person name="Shen D."/>
            <person name="Strem M.D."/>
            <person name="Amoako-Attah I."/>
            <person name="Akrofi A.Y."/>
            <person name="Begoude B.A."/>
            <person name="Ten Hoopen G.M."/>
            <person name="Coulibaly K."/>
            <person name="Kebe B.I."/>
            <person name="Melnick R.L."/>
            <person name="Guiltinan M.J."/>
            <person name="Tyler B.M."/>
            <person name="Meinhardt L.W."/>
            <person name="Bailey B.A."/>
        </authorList>
    </citation>
    <scope>NUCLEOTIDE SEQUENCE [LARGE SCALE GENOMIC DNA]</scope>
    <source>
        <strain evidence="3">sbr112.9</strain>
    </source>
</reference>
<sequence length="249" mass="27734">MPRTSISTHSQQENKENGPVDTVSVGTEAKNHSTNVLARRRTVGKTTDLLKTWLISSGLPVSTLQDETFQQLLKLSNSTISELPTALNLGKHVEDEFVKFGSFLRSYLEAESQAAMELPFLSLRHEFRPIVATVAEDGVTDDLVPNQEKAFLSVAVGFIDSQWRRVDLVVAAKEVPRGWAQQVNQLVNQTLSETYDIPSISSYARFYVDAKDDSPSIVADDEEYKPSTDAPLLVSKPKFVAFYDCFKNC</sequence>
<evidence type="ECO:0000313" key="2">
    <source>
        <dbReference type="EMBL" id="POM79405.1"/>
    </source>
</evidence>
<evidence type="ECO:0000256" key="1">
    <source>
        <dbReference type="SAM" id="MobiDB-lite"/>
    </source>
</evidence>
<dbReference type="OrthoDB" id="164762at2759"/>
<protein>
    <submittedName>
        <fullName evidence="2">Uncharacterized protein</fullName>
    </submittedName>
</protein>
<gene>
    <name evidence="2" type="ORF">PHPALM_2940</name>
</gene>
<organism evidence="2 3">
    <name type="scientific">Phytophthora palmivora</name>
    <dbReference type="NCBI Taxonomy" id="4796"/>
    <lineage>
        <taxon>Eukaryota</taxon>
        <taxon>Sar</taxon>
        <taxon>Stramenopiles</taxon>
        <taxon>Oomycota</taxon>
        <taxon>Peronosporomycetes</taxon>
        <taxon>Peronosporales</taxon>
        <taxon>Peronosporaceae</taxon>
        <taxon>Phytophthora</taxon>
    </lineage>
</organism>
<keyword evidence="3" id="KW-1185">Reference proteome</keyword>
<feature type="compositionally biased region" description="Polar residues" evidence="1">
    <location>
        <begin position="1"/>
        <end position="11"/>
    </location>
</feature>
<name>A0A2P4YNL5_9STRA</name>